<sequence length="112" mass="12384">MEKDHTSHIPSFRACNTCLAEGLKCNRFLVMAIVTGCEECYKKALLALNSSAKNETLPAELSLAAVLPDVVHFGKSLKCSWANWFIDLEGTRSNSYKYAPCLILLTQSTNRA</sequence>
<reference evidence="1 2" key="1">
    <citation type="journal article" date="2018" name="Sci. Rep.">
        <title>Comparative analysis of the Pocillopora damicornis genome highlights role of immune system in coral evolution.</title>
        <authorList>
            <person name="Cunning R."/>
            <person name="Bay R.A."/>
            <person name="Gillette P."/>
            <person name="Baker A.C."/>
            <person name="Traylor-Knowles N."/>
        </authorList>
    </citation>
    <scope>NUCLEOTIDE SEQUENCE [LARGE SCALE GENOMIC DNA]</scope>
    <source>
        <strain evidence="1">RSMAS</strain>
        <tissue evidence="1">Whole animal</tissue>
    </source>
</reference>
<proteinExistence type="predicted"/>
<evidence type="ECO:0000313" key="2">
    <source>
        <dbReference type="Proteomes" id="UP000275408"/>
    </source>
</evidence>
<keyword evidence="2" id="KW-1185">Reference proteome</keyword>
<comment type="caution">
    <text evidence="1">The sequence shown here is derived from an EMBL/GenBank/DDBJ whole genome shotgun (WGS) entry which is preliminary data.</text>
</comment>
<name>A0A3M6V027_POCDA</name>
<protein>
    <submittedName>
        <fullName evidence="1">Uncharacterized protein</fullName>
    </submittedName>
</protein>
<gene>
    <name evidence="1" type="ORF">pdam_00005705</name>
</gene>
<dbReference type="AlphaFoldDB" id="A0A3M6V027"/>
<accession>A0A3M6V027</accession>
<evidence type="ECO:0000313" key="1">
    <source>
        <dbReference type="EMBL" id="RMX59283.1"/>
    </source>
</evidence>
<dbReference type="Proteomes" id="UP000275408">
    <property type="component" value="Unassembled WGS sequence"/>
</dbReference>
<dbReference type="EMBL" id="RCHS01000385">
    <property type="protein sequence ID" value="RMX59283.1"/>
    <property type="molecule type" value="Genomic_DNA"/>
</dbReference>
<organism evidence="1 2">
    <name type="scientific">Pocillopora damicornis</name>
    <name type="common">Cauliflower coral</name>
    <name type="synonym">Millepora damicornis</name>
    <dbReference type="NCBI Taxonomy" id="46731"/>
    <lineage>
        <taxon>Eukaryota</taxon>
        <taxon>Metazoa</taxon>
        <taxon>Cnidaria</taxon>
        <taxon>Anthozoa</taxon>
        <taxon>Hexacorallia</taxon>
        <taxon>Scleractinia</taxon>
        <taxon>Astrocoeniina</taxon>
        <taxon>Pocilloporidae</taxon>
        <taxon>Pocillopora</taxon>
    </lineage>
</organism>